<evidence type="ECO:0000259" key="3">
    <source>
        <dbReference type="PROSITE" id="PS50158"/>
    </source>
</evidence>
<sequence>EQRSAHRREKRTIEREATTRCFACREFGHAAKDCPKEKEQQQRSNELNGGVVCCYRCGSTEHSLAKCRKPSPKTGSELPFAHCFICQKRGHLASKCAENKGRGIYPDGGCCKLCNSVDHLAKNCPLNEAQRSGGSTAASTASIGLSDMHNMRTGADEDDFHAFSRKR</sequence>
<keyword evidence="2" id="KW-0862">Zinc</keyword>
<proteinExistence type="predicted"/>
<dbReference type="SMART" id="SM00343">
    <property type="entry name" value="ZnF_C2HC"/>
    <property type="match status" value="4"/>
</dbReference>
<organism evidence="4 5">
    <name type="scientific">Meira miltonrushii</name>
    <dbReference type="NCBI Taxonomy" id="1280837"/>
    <lineage>
        <taxon>Eukaryota</taxon>
        <taxon>Fungi</taxon>
        <taxon>Dikarya</taxon>
        <taxon>Basidiomycota</taxon>
        <taxon>Ustilaginomycotina</taxon>
        <taxon>Exobasidiomycetes</taxon>
        <taxon>Exobasidiales</taxon>
        <taxon>Brachybasidiaceae</taxon>
        <taxon>Meira</taxon>
    </lineage>
</organism>
<dbReference type="PANTHER" id="PTHR46242">
    <property type="entry name" value="ZINC FINGER CCHC DOMAIN-CONTAINING PROTEIN 9 ZCCHC9"/>
    <property type="match status" value="1"/>
</dbReference>
<accession>A0A316V4Y3</accession>
<dbReference type="GO" id="GO:0006397">
    <property type="term" value="P:mRNA processing"/>
    <property type="evidence" value="ECO:0007669"/>
    <property type="project" value="UniProtKB-KW"/>
</dbReference>
<dbReference type="GO" id="GO:0003676">
    <property type="term" value="F:nucleic acid binding"/>
    <property type="evidence" value="ECO:0007669"/>
    <property type="project" value="InterPro"/>
</dbReference>
<dbReference type="InterPro" id="IPR036875">
    <property type="entry name" value="Znf_CCHC_sf"/>
</dbReference>
<name>A0A316V4Y3_9BASI</name>
<feature type="non-terminal residue" evidence="4">
    <location>
        <position position="1"/>
    </location>
</feature>
<dbReference type="Proteomes" id="UP000245771">
    <property type="component" value="Unassembled WGS sequence"/>
</dbReference>
<keyword evidence="5" id="KW-1185">Reference proteome</keyword>
<feature type="domain" description="CCHC-type" evidence="3">
    <location>
        <begin position="83"/>
        <end position="98"/>
    </location>
</feature>
<dbReference type="AlphaFoldDB" id="A0A316V4Y3"/>
<reference evidence="4 5" key="1">
    <citation type="journal article" date="2018" name="Mol. Biol. Evol.">
        <title>Broad Genomic Sampling Reveals a Smut Pathogenic Ancestry of the Fungal Clade Ustilaginomycotina.</title>
        <authorList>
            <person name="Kijpornyongpan T."/>
            <person name="Mondo S.J."/>
            <person name="Barry K."/>
            <person name="Sandor L."/>
            <person name="Lee J."/>
            <person name="Lipzen A."/>
            <person name="Pangilinan J."/>
            <person name="LaButti K."/>
            <person name="Hainaut M."/>
            <person name="Henrissat B."/>
            <person name="Grigoriev I.V."/>
            <person name="Spatafora J.W."/>
            <person name="Aime M.C."/>
        </authorList>
    </citation>
    <scope>NUCLEOTIDE SEQUENCE [LARGE SCALE GENOMIC DNA]</scope>
    <source>
        <strain evidence="4 5">MCA 3882</strain>
    </source>
</reference>
<dbReference type="Gene3D" id="4.10.60.10">
    <property type="entry name" value="Zinc finger, CCHC-type"/>
    <property type="match status" value="2"/>
</dbReference>
<evidence type="ECO:0000313" key="5">
    <source>
        <dbReference type="Proteomes" id="UP000245771"/>
    </source>
</evidence>
<feature type="non-terminal residue" evidence="4">
    <location>
        <position position="167"/>
    </location>
</feature>
<keyword evidence="2" id="KW-0863">Zinc-finger</keyword>
<dbReference type="InParanoid" id="A0A316V4Y3"/>
<protein>
    <recommendedName>
        <fullName evidence="3">CCHC-type domain-containing protein</fullName>
    </recommendedName>
</protein>
<keyword evidence="2" id="KW-0479">Metal-binding</keyword>
<dbReference type="GO" id="GO:0008270">
    <property type="term" value="F:zinc ion binding"/>
    <property type="evidence" value="ECO:0007669"/>
    <property type="project" value="UniProtKB-KW"/>
</dbReference>
<dbReference type="FunCoup" id="A0A316V4Y3">
    <property type="interactions" value="64"/>
</dbReference>
<evidence type="ECO:0000313" key="4">
    <source>
        <dbReference type="EMBL" id="PWN32590.1"/>
    </source>
</evidence>
<dbReference type="GeneID" id="37017600"/>
<dbReference type="EMBL" id="KZ819605">
    <property type="protein sequence ID" value="PWN32590.1"/>
    <property type="molecule type" value="Genomic_DNA"/>
</dbReference>
<dbReference type="SUPFAM" id="SSF57756">
    <property type="entry name" value="Retrovirus zinc finger-like domains"/>
    <property type="match status" value="2"/>
</dbReference>
<keyword evidence="1" id="KW-0507">mRNA processing</keyword>
<evidence type="ECO:0000256" key="1">
    <source>
        <dbReference type="ARBA" id="ARBA00022664"/>
    </source>
</evidence>
<dbReference type="OrthoDB" id="3863715at2759"/>
<dbReference type="GO" id="GO:0005730">
    <property type="term" value="C:nucleolus"/>
    <property type="evidence" value="ECO:0007669"/>
    <property type="project" value="TreeGrafter"/>
</dbReference>
<evidence type="ECO:0000256" key="2">
    <source>
        <dbReference type="PROSITE-ProRule" id="PRU00047"/>
    </source>
</evidence>
<dbReference type="STRING" id="1280837.A0A316V4Y3"/>
<dbReference type="Pfam" id="PF00098">
    <property type="entry name" value="zf-CCHC"/>
    <property type="match status" value="1"/>
</dbReference>
<gene>
    <name evidence="4" type="ORF">FA14DRAFT_107675</name>
</gene>
<dbReference type="PANTHER" id="PTHR46242:SF1">
    <property type="entry name" value="ZINC FINGER CCHC DOMAIN-CONTAINING PROTEIN 9"/>
    <property type="match status" value="1"/>
</dbReference>
<dbReference type="InterPro" id="IPR042246">
    <property type="entry name" value="ZCCHC9"/>
</dbReference>
<dbReference type="RefSeq" id="XP_025352892.1">
    <property type="nucleotide sequence ID" value="XM_025495819.1"/>
</dbReference>
<feature type="domain" description="CCHC-type" evidence="3">
    <location>
        <begin position="20"/>
        <end position="36"/>
    </location>
</feature>
<dbReference type="PROSITE" id="PS50158">
    <property type="entry name" value="ZF_CCHC"/>
    <property type="match status" value="2"/>
</dbReference>
<dbReference type="InterPro" id="IPR001878">
    <property type="entry name" value="Znf_CCHC"/>
</dbReference>